<evidence type="ECO:0000313" key="3">
    <source>
        <dbReference type="Proteomes" id="UP000224360"/>
    </source>
</evidence>
<dbReference type="EMBL" id="KU886225">
    <property type="protein sequence ID" value="ANH52242.1"/>
    <property type="molecule type" value="Genomic_DNA"/>
</dbReference>
<feature type="transmembrane region" description="Helical" evidence="1">
    <location>
        <begin position="183"/>
        <end position="205"/>
    </location>
</feature>
<reference evidence="3" key="1">
    <citation type="submission" date="2016-03" db="EMBL/GenBank/DDBJ databases">
        <authorList>
            <person name="Sharma R."/>
            <person name="Jensen G.L."/>
            <person name="Kruger J.L."/>
            <person name="Esplin I.N.D."/>
            <person name="Jarvis T.M."/>
            <person name="Merrill B.D."/>
            <person name="Schoenhals J."/>
            <person name="Breakwell D.P."/>
            <person name="Hope S."/>
            <person name="Grose J.H."/>
        </authorList>
    </citation>
    <scope>NUCLEOTIDE SEQUENCE [LARGE SCALE GENOMIC DNA]</scope>
</reference>
<keyword evidence="1" id="KW-1133">Transmembrane helix</keyword>
<protein>
    <submittedName>
        <fullName evidence="2">Uncharacterized protein</fullName>
    </submittedName>
</protein>
<gene>
    <name evidence="2" type="ORF">DM_144</name>
</gene>
<sequence length="209" mass="21861">MSNVLELNTTPSNPAMAEAFRKAATKDLSPELGGDTLQAELANMERAKTEPESNTARLAKTLAGMTSSVKDMNETLHEAAGENTMHHTDGADNMFSEVEEMIEPEFTGSHSRVKAMALTAVGSMIASTAVAALFTQDSKTVKSVAVTGLLTTGMLVGMEAVQAKRNPTMADRLVMGKKRAAKLLGGGLAIGAATMSIGLTVGRIFNSGE</sequence>
<feature type="transmembrane region" description="Helical" evidence="1">
    <location>
        <begin position="141"/>
        <end position="162"/>
    </location>
</feature>
<keyword evidence="1" id="KW-0812">Transmembrane</keyword>
<keyword evidence="1" id="KW-0472">Membrane</keyword>
<feature type="transmembrane region" description="Helical" evidence="1">
    <location>
        <begin position="115"/>
        <end position="135"/>
    </location>
</feature>
<proteinExistence type="predicted"/>
<evidence type="ECO:0000313" key="2">
    <source>
        <dbReference type="EMBL" id="ANH52242.1"/>
    </source>
</evidence>
<dbReference type="Proteomes" id="UP000224360">
    <property type="component" value="Segment"/>
</dbReference>
<organism evidence="2 3">
    <name type="scientific">Erwinia phage vB_EamM_Deimos-Minion</name>
    <dbReference type="NCBI Taxonomy" id="1815986"/>
    <lineage>
        <taxon>Viruses</taxon>
        <taxon>Duplodnaviria</taxon>
        <taxon>Heunggongvirae</taxon>
        <taxon>Uroviricota</taxon>
        <taxon>Caudoviricetes</taxon>
        <taxon>Chimalliviridae</taxon>
        <taxon>Agricanvirus</taxon>
        <taxon>Agricanvirus deimos</taxon>
    </lineage>
</organism>
<keyword evidence="3" id="KW-1185">Reference proteome</keyword>
<name>A0A173GF01_9CAUD</name>
<evidence type="ECO:0000256" key="1">
    <source>
        <dbReference type="SAM" id="Phobius"/>
    </source>
</evidence>
<accession>A0A173GF01</accession>